<dbReference type="Gene3D" id="3.30.1490.110">
    <property type="match status" value="1"/>
</dbReference>
<dbReference type="Pfam" id="PF14450">
    <property type="entry name" value="FtsA"/>
    <property type="match status" value="1"/>
</dbReference>
<comment type="subunit">
    <text evidence="5">Self-interacts. Interacts with FtsZ.</text>
</comment>
<dbReference type="Proteomes" id="UP000028042">
    <property type="component" value="Unassembled WGS sequence"/>
</dbReference>
<dbReference type="PIRSF" id="PIRSF003101">
    <property type="entry name" value="FtsA"/>
    <property type="match status" value="1"/>
</dbReference>
<evidence type="ECO:0000259" key="7">
    <source>
        <dbReference type="SMART" id="SM00842"/>
    </source>
</evidence>
<evidence type="ECO:0000256" key="3">
    <source>
        <dbReference type="ARBA" id="ARBA00023136"/>
    </source>
</evidence>
<evidence type="ECO:0000256" key="6">
    <source>
        <dbReference type="PIRNR" id="PIRNR003101"/>
    </source>
</evidence>
<keyword evidence="1 5" id="KW-1003">Cell membrane</keyword>
<evidence type="ECO:0000256" key="4">
    <source>
        <dbReference type="ARBA" id="ARBA00023306"/>
    </source>
</evidence>
<dbReference type="InterPro" id="IPR050696">
    <property type="entry name" value="FtsA/MreB"/>
</dbReference>
<dbReference type="InterPro" id="IPR043129">
    <property type="entry name" value="ATPase_NBD"/>
</dbReference>
<dbReference type="PANTHER" id="PTHR32432:SF4">
    <property type="entry name" value="CELL DIVISION PROTEIN FTSA"/>
    <property type="match status" value="1"/>
</dbReference>
<evidence type="ECO:0000256" key="2">
    <source>
        <dbReference type="ARBA" id="ARBA00022618"/>
    </source>
</evidence>
<protein>
    <recommendedName>
        <fullName evidence="5 6">Cell division protein FtsA</fullName>
    </recommendedName>
</protein>
<dbReference type="HAMAP" id="MF_02033">
    <property type="entry name" value="FtsA"/>
    <property type="match status" value="1"/>
</dbReference>
<dbReference type="InterPro" id="IPR020823">
    <property type="entry name" value="Cell_div_FtsA"/>
</dbReference>
<dbReference type="Gene3D" id="3.30.420.40">
    <property type="match status" value="2"/>
</dbReference>
<organism evidence="8 11">
    <name type="scientific">Clostridium pasteurianum DSM 525 = ATCC 6013</name>
    <dbReference type="NCBI Taxonomy" id="1262449"/>
    <lineage>
        <taxon>Bacteria</taxon>
        <taxon>Bacillati</taxon>
        <taxon>Bacillota</taxon>
        <taxon>Clostridia</taxon>
        <taxon>Eubacteriales</taxon>
        <taxon>Clostridiaceae</taxon>
        <taxon>Clostridium</taxon>
    </lineage>
</organism>
<keyword evidence="11" id="KW-1185">Reference proteome</keyword>
<dbReference type="GO" id="GO:0032153">
    <property type="term" value="C:cell division site"/>
    <property type="evidence" value="ECO:0007669"/>
    <property type="project" value="UniProtKB-UniRule"/>
</dbReference>
<evidence type="ECO:0000313" key="10">
    <source>
        <dbReference type="Proteomes" id="UP000028042"/>
    </source>
</evidence>
<dbReference type="RefSeq" id="WP_003441988.1">
    <property type="nucleotide sequence ID" value="NZ_ANZB01000002.1"/>
</dbReference>
<evidence type="ECO:0000256" key="5">
    <source>
        <dbReference type="HAMAP-Rule" id="MF_02033"/>
    </source>
</evidence>
<dbReference type="PATRIC" id="fig|1262449.3.peg.861"/>
<name>A0A0H3JA31_CLOPA</name>
<proteinExistence type="inferred from homology"/>
<dbReference type="EMBL" id="JPGY02000001">
    <property type="protein sequence ID" value="KRU11797.1"/>
    <property type="molecule type" value="Genomic_DNA"/>
</dbReference>
<dbReference type="CDD" id="cd24048">
    <property type="entry name" value="ASKHA_NBD_FtsA"/>
    <property type="match status" value="1"/>
</dbReference>
<dbReference type="NCBIfam" id="TIGR01174">
    <property type="entry name" value="ftsA"/>
    <property type="match status" value="1"/>
</dbReference>
<dbReference type="Proteomes" id="UP000030905">
    <property type="component" value="Chromosome"/>
</dbReference>
<dbReference type="eggNOG" id="COG0849">
    <property type="taxonomic scope" value="Bacteria"/>
</dbReference>
<dbReference type="SUPFAM" id="SSF53067">
    <property type="entry name" value="Actin-like ATPase domain"/>
    <property type="match status" value="2"/>
</dbReference>
<dbReference type="Pfam" id="PF02491">
    <property type="entry name" value="SHS2_FTSA"/>
    <property type="match status" value="1"/>
</dbReference>
<comment type="similarity">
    <text evidence="5 6">Belongs to the FtsA/MreB family.</text>
</comment>
<evidence type="ECO:0000313" key="11">
    <source>
        <dbReference type="Proteomes" id="UP000030905"/>
    </source>
</evidence>
<feature type="domain" description="SHS2" evidence="7">
    <location>
        <begin position="5"/>
        <end position="193"/>
    </location>
</feature>
<dbReference type="PANTHER" id="PTHR32432">
    <property type="entry name" value="CELL DIVISION PROTEIN FTSA-RELATED"/>
    <property type="match status" value="1"/>
</dbReference>
<keyword evidence="3 5" id="KW-0472">Membrane</keyword>
<dbReference type="AlphaFoldDB" id="A0A0H3JA31"/>
<dbReference type="GO" id="GO:0043093">
    <property type="term" value="P:FtsZ-dependent cytokinesis"/>
    <property type="evidence" value="ECO:0007669"/>
    <property type="project" value="UniProtKB-UniRule"/>
</dbReference>
<dbReference type="SMART" id="SM00842">
    <property type="entry name" value="FtsA"/>
    <property type="match status" value="1"/>
</dbReference>
<dbReference type="EMBL" id="CP009268">
    <property type="protein sequence ID" value="AJA52193.1"/>
    <property type="molecule type" value="Genomic_DNA"/>
</dbReference>
<dbReference type="KEGG" id="cpat:CLPA_c21350"/>
<dbReference type="InterPro" id="IPR003494">
    <property type="entry name" value="SHS2_FtsA"/>
</dbReference>
<reference evidence="8 11" key="1">
    <citation type="journal article" date="2015" name="Genome Announc.">
        <title>Complete Genome Sequence of the Nitrogen-Fixing and Solvent-Producing Clostridium pasteurianum DSM 525.</title>
        <authorList>
            <person name="Poehlein A."/>
            <person name="Grosse-Honebrink A."/>
            <person name="Zhang Y."/>
            <person name="Minton N.P."/>
            <person name="Daniel R."/>
        </authorList>
    </citation>
    <scope>NUCLEOTIDE SEQUENCE [LARGE SCALE GENOMIC DNA]</scope>
    <source>
        <strain evidence="8">DSM 525</strain>
        <strain evidence="11">DSM 525 / ATCC 6013</strain>
    </source>
</reference>
<evidence type="ECO:0000256" key="1">
    <source>
        <dbReference type="ARBA" id="ARBA00022475"/>
    </source>
</evidence>
<keyword evidence="4 5" id="KW-0131">Cell cycle</keyword>
<dbReference type="GeneID" id="93074284"/>
<reference evidence="9" key="2">
    <citation type="submission" date="2015-10" db="EMBL/GenBank/DDBJ databases">
        <title>Improved Draft Genome Sequence of Clostridium pasteurianum Strain ATCC 6013 (DSM 525) Using a Hybrid Next-Generation Sequencing Approach.</title>
        <authorList>
            <person name="Pyne M.E."/>
            <person name="Utturkar S.M."/>
            <person name="Brown S.D."/>
            <person name="Moo-Young M."/>
            <person name="Chung D.A."/>
            <person name="Chou P.C."/>
        </authorList>
    </citation>
    <scope>NUCLEOTIDE SEQUENCE</scope>
    <source>
        <strain evidence="9">ATCC 6013</strain>
    </source>
</reference>
<evidence type="ECO:0000313" key="9">
    <source>
        <dbReference type="EMBL" id="KRU11797.1"/>
    </source>
</evidence>
<dbReference type="KEGG" id="cpae:CPAST_c21350"/>
<sequence length="419" mass="46002">MNDYLVGIDIGSSKICAAVGRFNKNGELTILGVTSVVSRGLKKAVVVDIDNSAESIRECVKKLERMVDIEIKEAYISLPGGISELVHNTGIVAISSEDREIRKSDVDRVLEAAKLISISSDKEIIGIEPQQFIIDGYDNIKDPVGMSGLRLEVEAEVLLAQTTIVNNLIKSVNKAGIEVNGICLQPKATAKVVLMQEEREMGVALVDVGAEIIDVTIIKNDNLCFTSIIPLGGNSITNDISLGLKIPLSEAEKFKVKYANLLEDSINSEKRDFNIKSSYNEDIKVDYNFLKEIIEARVEELITLTKNEIIRSGHFEEITDVVFVGGGISSIKGVVDLSKSILKKPVRIGSPKYVGAANPIYAAAVGIVKDASDIFKQTETLNNYHEETENDSIWNQSNKKNYENTSVLSKVRNFLADFF</sequence>
<keyword evidence="2 5" id="KW-0132">Cell division</keyword>
<evidence type="ECO:0000313" key="8">
    <source>
        <dbReference type="EMBL" id="AJA52193.1"/>
    </source>
</evidence>
<comment type="function">
    <text evidence="5 6">Cell division protein that is involved in the assembly of the Z ring. May serve as a membrane anchor for the Z ring.</text>
</comment>
<dbReference type="GO" id="GO:0009898">
    <property type="term" value="C:cytoplasmic side of plasma membrane"/>
    <property type="evidence" value="ECO:0007669"/>
    <property type="project" value="UniProtKB-UniRule"/>
</dbReference>
<gene>
    <name evidence="5 8" type="primary">ftsA</name>
    <name evidence="8" type="ORF">CLPA_c21350</name>
    <name evidence="9" type="ORF">CP6013_01044</name>
</gene>
<comment type="subcellular location">
    <subcellularLocation>
        <location evidence="5">Cell membrane</location>
        <topology evidence="5">Peripheral membrane protein</topology>
        <orientation evidence="5">Cytoplasmic side</orientation>
    </subcellularLocation>
    <text evidence="5">Localizes to the Z ring in an FtsZ-dependent manner. Targeted to the membrane through a conserved C-terminal amphipathic helix.</text>
</comment>
<accession>A0A0H3JA31</accession>
<reference evidence="9 10" key="3">
    <citation type="journal article" name="Genome Announc.">
        <title>Improved Draft Genome Sequence of Clostridium pasteurianum Strain ATCC 6013 (DSM 525) Using a Hybrid Next-Generation Sequencing Approach.</title>
        <authorList>
            <person name="Pyne M.E."/>
            <person name="Utturkar S."/>
            <person name="Brown S.D."/>
            <person name="Moo-Young M."/>
            <person name="Chung D.A."/>
            <person name="Chou C.P."/>
        </authorList>
    </citation>
    <scope>NUCLEOTIDE SEQUENCE [LARGE SCALE GENOMIC DNA]</scope>
    <source>
        <strain evidence="9 10">ATCC 6013</strain>
    </source>
</reference>